<dbReference type="AlphaFoldDB" id="A0A448WJ33"/>
<proteinExistence type="predicted"/>
<dbReference type="Proteomes" id="UP000784294">
    <property type="component" value="Unassembled WGS sequence"/>
</dbReference>
<name>A0A448WJ33_9PLAT</name>
<accession>A0A448WJ33</accession>
<protein>
    <submittedName>
        <fullName evidence="1">Uncharacterized protein</fullName>
    </submittedName>
</protein>
<evidence type="ECO:0000313" key="1">
    <source>
        <dbReference type="EMBL" id="VEL12992.1"/>
    </source>
</evidence>
<gene>
    <name evidence="1" type="ORF">PXEA_LOCUS6432</name>
</gene>
<keyword evidence="2" id="KW-1185">Reference proteome</keyword>
<organism evidence="1 2">
    <name type="scientific">Protopolystoma xenopodis</name>
    <dbReference type="NCBI Taxonomy" id="117903"/>
    <lineage>
        <taxon>Eukaryota</taxon>
        <taxon>Metazoa</taxon>
        <taxon>Spiralia</taxon>
        <taxon>Lophotrochozoa</taxon>
        <taxon>Platyhelminthes</taxon>
        <taxon>Monogenea</taxon>
        <taxon>Polyopisthocotylea</taxon>
        <taxon>Polystomatidea</taxon>
        <taxon>Polystomatidae</taxon>
        <taxon>Protopolystoma</taxon>
    </lineage>
</organism>
<dbReference type="EMBL" id="CAAALY010016454">
    <property type="protein sequence ID" value="VEL12992.1"/>
    <property type="molecule type" value="Genomic_DNA"/>
</dbReference>
<evidence type="ECO:0000313" key="2">
    <source>
        <dbReference type="Proteomes" id="UP000784294"/>
    </source>
</evidence>
<sequence length="210" mass="22207">MERISRQLAKQTIFSASLLVGTCANTSSAMLFPAAPASLNITGSLASASFGLSSNTTGPQGFTDTHNHQVQGICTSNGGGSAERTRSFTSQHRGPGYTSHGRVIGFGSGTPRDVCLTNQQWLSRLAAHSKLTNVQSLLSSSTGPNKSIVCAKSNGLLSLGQETHLHRNCLSPEQQSLVRSSIESGHFNQFKQANSFSRMTSSGQGNFNTE</sequence>
<comment type="caution">
    <text evidence="1">The sequence shown here is derived from an EMBL/GenBank/DDBJ whole genome shotgun (WGS) entry which is preliminary data.</text>
</comment>
<reference evidence="1" key="1">
    <citation type="submission" date="2018-11" db="EMBL/GenBank/DDBJ databases">
        <authorList>
            <consortium name="Pathogen Informatics"/>
        </authorList>
    </citation>
    <scope>NUCLEOTIDE SEQUENCE</scope>
</reference>